<name>A0A3N4NVS7_9FLAO</name>
<dbReference type="SUPFAM" id="SSF56935">
    <property type="entry name" value="Porins"/>
    <property type="match status" value="1"/>
</dbReference>
<dbReference type="Proteomes" id="UP000270856">
    <property type="component" value="Unassembled WGS sequence"/>
</dbReference>
<reference evidence="1 2" key="1">
    <citation type="submission" date="2018-11" db="EMBL/GenBank/DDBJ databases">
        <title>Aureibaculum marinum gen. nov., sp. nov., a member of the family Flavobacteriaceae isolated from the Bohai Sea.</title>
        <authorList>
            <person name="Ji X."/>
        </authorList>
    </citation>
    <scope>NUCLEOTIDE SEQUENCE [LARGE SCALE GENOMIC DNA]</scope>
    <source>
        <strain evidence="1 2">BH-SD17</strain>
    </source>
</reference>
<dbReference type="Pfam" id="PF13715">
    <property type="entry name" value="CarbopepD_reg_2"/>
    <property type="match status" value="1"/>
</dbReference>
<dbReference type="InterPro" id="IPR008969">
    <property type="entry name" value="CarboxyPept-like_regulatory"/>
</dbReference>
<dbReference type="SUPFAM" id="SSF49464">
    <property type="entry name" value="Carboxypeptidase regulatory domain-like"/>
    <property type="match status" value="1"/>
</dbReference>
<evidence type="ECO:0000313" key="1">
    <source>
        <dbReference type="EMBL" id="RPD91233.1"/>
    </source>
</evidence>
<dbReference type="OrthoDB" id="603275at2"/>
<dbReference type="EMBL" id="RPFJ01000074">
    <property type="protein sequence ID" value="RPD91233.1"/>
    <property type="molecule type" value="Genomic_DNA"/>
</dbReference>
<dbReference type="RefSeq" id="WP_123899209.1">
    <property type="nucleotide sequence ID" value="NZ_RPFJ01000074.1"/>
</dbReference>
<evidence type="ECO:0000313" key="2">
    <source>
        <dbReference type="Proteomes" id="UP000270856"/>
    </source>
</evidence>
<comment type="caution">
    <text evidence="1">The sequence shown here is derived from an EMBL/GenBank/DDBJ whole genome shotgun (WGS) entry which is preliminary data.</text>
</comment>
<protein>
    <submittedName>
        <fullName evidence="1">TonB-dependent receptor</fullName>
    </submittedName>
</protein>
<accession>A0A3N4NVS7</accession>
<dbReference type="AlphaFoldDB" id="A0A3N4NVS7"/>
<proteinExistence type="predicted"/>
<keyword evidence="2" id="KW-1185">Reference proteome</keyword>
<organism evidence="1 2">
    <name type="scientific">Aureibaculum marinum</name>
    <dbReference type="NCBI Taxonomy" id="2487930"/>
    <lineage>
        <taxon>Bacteria</taxon>
        <taxon>Pseudomonadati</taxon>
        <taxon>Bacteroidota</taxon>
        <taxon>Flavobacteriia</taxon>
        <taxon>Flavobacteriales</taxon>
        <taxon>Flavobacteriaceae</taxon>
        <taxon>Aureibaculum</taxon>
    </lineage>
</organism>
<keyword evidence="1" id="KW-0675">Receptor</keyword>
<gene>
    <name evidence="1" type="ORF">EGM88_14950</name>
</gene>
<sequence length="889" mass="101248">MFKIRIILYLFFLLCTVSIYAQTIFGKITDTIQAPLPYTNIIAKPSSENVAMAFAITDEKGRYKLELQANESYTITVSYLGFQPFSFEANLTNDSTKNIQLKPSTNELDEVIVIQDIPVRVKEDTITYKTDAFTTGTERKLKQVLKKLPGVEVDKNGGVTVMGKKVNKLLVDDKPFFGGGTKLGVENIPADAVDGVEVIDNYNEVAMLKGLSDSDKMAMNIKLKKDKKRFLFGDVETGAGTEEHYLVHPNVFYYSPKTNVNFIGDLNDIGVKSFTIKDYLDFEGGIGKMMSDPSSYFQLSNNAFSNFLSNQDIKSGINKFGAANISQEIGSNWNISGYSIYSNTKNQTQVETQNQYLIENEETIENKIVNGSTDNSFFLGKLSLDYAPSYNDDVSYSGFFKSSNNNDFDGISSVTPNLSTNLDSRTENKTITVKQNAEWHKKLSRKHTTSLTVNYQYDKSNPNTNWLTNQPILQGLIPIQNDNEYNINQIKSLKLHNLSLLFKHYWVLNRSNHIYTTIGNNILDEEYITNEFQELTNGSINNFNTADFGNDLNYRINDFYMAMQHKFKVGIVEVKYGTSAHYYHWKANQSTNTHKNKWVVLPNFLTKVEFSSSEKIRFNYNLKSRFSDAPKYANKFQLVGYNAITSGNENLENELYHSASLLYTKFSLYRGIIITGSATFNKKVKSIRNQLQLQGINQSSTPILTDNPETRWMFLGGARKTIGKFTVKANTNIMLSEYFQEVNSVLSKNKSNSTGFGLELGTNFKEWPNVEIGFKKNYSNFSSENLTSKFTNENPYINLEYDFLNGFIFEADYSSNTYKDNNNQKNNYEIANASLFYQKEDSAWGFKISGTNILGANYKNKNSFSEYIISDQRTYILPRIWLFSITYKL</sequence>
<dbReference type="Gene3D" id="2.60.40.1120">
    <property type="entry name" value="Carboxypeptidase-like, regulatory domain"/>
    <property type="match status" value="1"/>
</dbReference>